<organism evidence="2 3">
    <name type="scientific">Parascaris equorum</name>
    <name type="common">Equine roundworm</name>
    <dbReference type="NCBI Taxonomy" id="6256"/>
    <lineage>
        <taxon>Eukaryota</taxon>
        <taxon>Metazoa</taxon>
        <taxon>Ecdysozoa</taxon>
        <taxon>Nematoda</taxon>
        <taxon>Chromadorea</taxon>
        <taxon>Rhabditida</taxon>
        <taxon>Spirurina</taxon>
        <taxon>Ascaridomorpha</taxon>
        <taxon>Ascaridoidea</taxon>
        <taxon>Ascarididae</taxon>
        <taxon>Parascaris</taxon>
    </lineage>
</organism>
<dbReference type="AlphaFoldDB" id="A0A914S106"/>
<name>A0A914S106_PAREQ</name>
<dbReference type="WBParaSite" id="PEQ_0001082901-mRNA-1">
    <property type="protein sequence ID" value="PEQ_0001082901-mRNA-1"/>
    <property type="gene ID" value="PEQ_0001082901"/>
</dbReference>
<keyword evidence="2" id="KW-1185">Reference proteome</keyword>
<dbReference type="Proteomes" id="UP000887564">
    <property type="component" value="Unplaced"/>
</dbReference>
<accession>A0A914S106</accession>
<feature type="compositionally biased region" description="Basic and acidic residues" evidence="1">
    <location>
        <begin position="25"/>
        <end position="43"/>
    </location>
</feature>
<protein>
    <submittedName>
        <fullName evidence="3">Uncharacterized protein</fullName>
    </submittedName>
</protein>
<reference evidence="3" key="1">
    <citation type="submission" date="2022-11" db="UniProtKB">
        <authorList>
            <consortium name="WormBaseParasite"/>
        </authorList>
    </citation>
    <scope>IDENTIFICATION</scope>
</reference>
<proteinExistence type="predicted"/>
<sequence>MPASVPQKLVNKSSRSLSHRKCKQLHTEGRTRRTEDGKEGENGHHRRYI</sequence>
<evidence type="ECO:0000313" key="3">
    <source>
        <dbReference type="WBParaSite" id="PEQ_0001082901-mRNA-1"/>
    </source>
</evidence>
<evidence type="ECO:0000256" key="1">
    <source>
        <dbReference type="SAM" id="MobiDB-lite"/>
    </source>
</evidence>
<feature type="region of interest" description="Disordered" evidence="1">
    <location>
        <begin position="1"/>
        <end position="49"/>
    </location>
</feature>
<evidence type="ECO:0000313" key="2">
    <source>
        <dbReference type="Proteomes" id="UP000887564"/>
    </source>
</evidence>